<evidence type="ECO:0000313" key="4">
    <source>
        <dbReference type="Proteomes" id="UP000198373"/>
    </source>
</evidence>
<dbReference type="AlphaFoldDB" id="A0A239FQL3"/>
<reference evidence="4" key="1">
    <citation type="submission" date="2017-06" db="EMBL/GenBank/DDBJ databases">
        <authorList>
            <person name="Varghese N."/>
            <person name="Submissions S."/>
        </authorList>
    </citation>
    <scope>NUCLEOTIDE SEQUENCE [LARGE SCALE GENOMIC DNA]</scope>
    <source>
        <strain evidence="4">DSM 46839</strain>
    </source>
</reference>
<evidence type="ECO:0000313" key="3">
    <source>
        <dbReference type="EMBL" id="SNS58513.1"/>
    </source>
</evidence>
<dbReference type="GO" id="GO:0008237">
    <property type="term" value="F:metallopeptidase activity"/>
    <property type="evidence" value="ECO:0007669"/>
    <property type="project" value="InterPro"/>
</dbReference>
<dbReference type="SUPFAM" id="SSF55486">
    <property type="entry name" value="Metalloproteases ('zincins'), catalytic domain"/>
    <property type="match status" value="1"/>
</dbReference>
<feature type="region of interest" description="Disordered" evidence="1">
    <location>
        <begin position="1"/>
        <end position="46"/>
    </location>
</feature>
<evidence type="ECO:0000256" key="1">
    <source>
        <dbReference type="SAM" id="MobiDB-lite"/>
    </source>
</evidence>
<feature type="transmembrane region" description="Helical" evidence="2">
    <location>
        <begin position="52"/>
        <end position="72"/>
    </location>
</feature>
<feature type="compositionally biased region" description="Basic and acidic residues" evidence="1">
    <location>
        <begin position="10"/>
        <end position="28"/>
    </location>
</feature>
<name>A0A239FQL3_9ACTN</name>
<keyword evidence="4" id="KW-1185">Reference proteome</keyword>
<dbReference type="Gene3D" id="3.40.390.10">
    <property type="entry name" value="Collagenase (Catalytic Domain)"/>
    <property type="match status" value="1"/>
</dbReference>
<sequence length="325" mass="32900">MVGPAGRRLTRLEADPPAADRRHVHDEPTGAPDPRPPAPPAGRRRRAGRRRLLAVPLVAGCALAGALLTGVVPRPGQPPAAAGAPAASPDRHVPVAAPLPADRPTPGAGAAAAPIGSPPPAPPGGGPHVFSLLQDNGVSPVAYDPCRVVHYAIRPDGAPAGGEELVHAAVARISQATGLAFRYDGPTDEVPSPQRETYQPARYGDRWAPVLVAWQTEAEQPDLAGDVVGRGGSTAVSLGDGPRVYVTGTVSLDAGQFPEVLAAPDGATTAAGIVLHELAHVVGLAHVEDAGQLLHPETVPGVTDLAAGDLTGLARLGRGQCVPGL</sequence>
<dbReference type="Proteomes" id="UP000198373">
    <property type="component" value="Unassembled WGS sequence"/>
</dbReference>
<keyword evidence="2" id="KW-1133">Transmembrane helix</keyword>
<evidence type="ECO:0000256" key="2">
    <source>
        <dbReference type="SAM" id="Phobius"/>
    </source>
</evidence>
<feature type="region of interest" description="Disordered" evidence="1">
    <location>
        <begin position="76"/>
        <end position="128"/>
    </location>
</feature>
<dbReference type="EMBL" id="FZOO01000005">
    <property type="protein sequence ID" value="SNS58513.1"/>
    <property type="molecule type" value="Genomic_DNA"/>
</dbReference>
<feature type="compositionally biased region" description="Low complexity" evidence="1">
    <location>
        <begin position="100"/>
        <end position="115"/>
    </location>
</feature>
<protein>
    <recommendedName>
        <fullName evidence="5">Matrixin</fullName>
    </recommendedName>
</protein>
<keyword evidence="2" id="KW-0472">Membrane</keyword>
<accession>A0A239FQL3</accession>
<gene>
    <name evidence="3" type="ORF">SAMN06893096_105186</name>
</gene>
<keyword evidence="2" id="KW-0812">Transmembrane</keyword>
<feature type="compositionally biased region" description="Pro residues" evidence="1">
    <location>
        <begin position="116"/>
        <end position="125"/>
    </location>
</feature>
<organism evidence="3 4">
    <name type="scientific">Geodermatophilus pulveris</name>
    <dbReference type="NCBI Taxonomy" id="1564159"/>
    <lineage>
        <taxon>Bacteria</taxon>
        <taxon>Bacillati</taxon>
        <taxon>Actinomycetota</taxon>
        <taxon>Actinomycetes</taxon>
        <taxon>Geodermatophilales</taxon>
        <taxon>Geodermatophilaceae</taxon>
        <taxon>Geodermatophilus</taxon>
    </lineage>
</organism>
<proteinExistence type="predicted"/>
<feature type="compositionally biased region" description="Pro residues" evidence="1">
    <location>
        <begin position="31"/>
        <end position="40"/>
    </location>
</feature>
<dbReference type="InterPro" id="IPR024079">
    <property type="entry name" value="MetalloPept_cat_dom_sf"/>
</dbReference>
<evidence type="ECO:0008006" key="5">
    <source>
        <dbReference type="Google" id="ProtNLM"/>
    </source>
</evidence>
<feature type="compositionally biased region" description="Low complexity" evidence="1">
    <location>
        <begin position="76"/>
        <end position="88"/>
    </location>
</feature>